<sequence length="90" mass="9844">MGPTQSFRMLRDTCLDDRAQGGAQAQRPHKHILLSHTRTLSLSLRLSLLRAQGEEDGSSGQYKTAGSRGSPGPREQGRRSLQGSKEREVG</sequence>
<reference evidence="2" key="2">
    <citation type="submission" date="2021-02" db="EMBL/GenBank/DDBJ databases">
        <authorList>
            <person name="Kimball J.A."/>
            <person name="Haas M.W."/>
            <person name="Macchietto M."/>
            <person name="Kono T."/>
            <person name="Duquette J."/>
            <person name="Shao M."/>
        </authorList>
    </citation>
    <scope>NUCLEOTIDE SEQUENCE</scope>
    <source>
        <tissue evidence="2">Fresh leaf tissue</tissue>
    </source>
</reference>
<evidence type="ECO:0000313" key="2">
    <source>
        <dbReference type="EMBL" id="KAG8084508.1"/>
    </source>
</evidence>
<keyword evidence="3" id="KW-1185">Reference proteome</keyword>
<name>A0A8J6BL11_ZIZPA</name>
<protein>
    <submittedName>
        <fullName evidence="2">Uncharacterized protein</fullName>
    </submittedName>
</protein>
<feature type="region of interest" description="Disordered" evidence="1">
    <location>
        <begin position="52"/>
        <end position="90"/>
    </location>
</feature>
<accession>A0A8J6BL11</accession>
<proteinExistence type="predicted"/>
<dbReference type="EMBL" id="JAAALK010000082">
    <property type="protein sequence ID" value="KAG8084508.1"/>
    <property type="molecule type" value="Genomic_DNA"/>
</dbReference>
<dbReference type="Proteomes" id="UP000729402">
    <property type="component" value="Unassembled WGS sequence"/>
</dbReference>
<gene>
    <name evidence="2" type="ORF">GUJ93_ZPchr0010g9889</name>
</gene>
<evidence type="ECO:0000256" key="1">
    <source>
        <dbReference type="SAM" id="MobiDB-lite"/>
    </source>
</evidence>
<organism evidence="2 3">
    <name type="scientific">Zizania palustris</name>
    <name type="common">Northern wild rice</name>
    <dbReference type="NCBI Taxonomy" id="103762"/>
    <lineage>
        <taxon>Eukaryota</taxon>
        <taxon>Viridiplantae</taxon>
        <taxon>Streptophyta</taxon>
        <taxon>Embryophyta</taxon>
        <taxon>Tracheophyta</taxon>
        <taxon>Spermatophyta</taxon>
        <taxon>Magnoliopsida</taxon>
        <taxon>Liliopsida</taxon>
        <taxon>Poales</taxon>
        <taxon>Poaceae</taxon>
        <taxon>BOP clade</taxon>
        <taxon>Oryzoideae</taxon>
        <taxon>Oryzeae</taxon>
        <taxon>Zizaniinae</taxon>
        <taxon>Zizania</taxon>
    </lineage>
</organism>
<dbReference type="AlphaFoldDB" id="A0A8J6BL11"/>
<reference evidence="2" key="1">
    <citation type="journal article" date="2021" name="bioRxiv">
        <title>Whole Genome Assembly and Annotation of Northern Wild Rice, Zizania palustris L., Supports a Whole Genome Duplication in the Zizania Genus.</title>
        <authorList>
            <person name="Haas M."/>
            <person name="Kono T."/>
            <person name="Macchietto M."/>
            <person name="Millas R."/>
            <person name="McGilp L."/>
            <person name="Shao M."/>
            <person name="Duquette J."/>
            <person name="Hirsch C.N."/>
            <person name="Kimball J."/>
        </authorList>
    </citation>
    <scope>NUCLEOTIDE SEQUENCE</scope>
    <source>
        <tissue evidence="2">Fresh leaf tissue</tissue>
    </source>
</reference>
<evidence type="ECO:0000313" key="3">
    <source>
        <dbReference type="Proteomes" id="UP000729402"/>
    </source>
</evidence>
<comment type="caution">
    <text evidence="2">The sequence shown here is derived from an EMBL/GenBank/DDBJ whole genome shotgun (WGS) entry which is preliminary data.</text>
</comment>